<name>A0ACC2DRS8_DIPCM</name>
<sequence length="625" mass="70578">MGWTNLFRLADCEFVSQSSNCGQGRSDMEGADLESLLEFEGQYEWSIAGTTHQQLKMMLESIGWSYVVTWSLTSQNRSLVWNDGLEMMNINECQFISYPSVSEYQRIKHYFHTVYKSCVFAAGYGFAGEALQSGQYLWLNGRQVLRSTVLEQAQFLKDAQIETILFIPRQDGVLELGTTDHVQENYNLVHRVCNFFSSTPITIVVDECSLPTEPLQTISGSSIALSYPVPNLITTIPGVSEKREYIPDYSTMIGHEHQESSALGIWRSPETSRYGSILEEPNTSFEISNSDINILNDAVESLNAGIFYDEPEWISTSSQNSSGLDPRILAQFEELKMPSKNVTQLNKIKAGAFKKYHPNSTLPSFKRTQVDRCMFESLHKILRDMHAAQIEKAEAERLQISPSSSHGGSLTRISFLSQEEAANNHRIAERKRRRKLGQQLSTLRSLIPSTSKGDKLSILENAISYLKELQASVEDLEKQKRELQSIIHNNQQSQNQAKEVNKEAISALGLSVENAFWAVRKQLASPRLTTAGTGGSFIKKLKVEYIQERSLNIEVRCRKRASDMLIQILLSLLHMGLEVSSSIQQSTSEEMYVSMTAYDMVGLRSDYQRVGAEVEKVLEELLFMD</sequence>
<evidence type="ECO:0000313" key="1">
    <source>
        <dbReference type="EMBL" id="KAJ7556915.1"/>
    </source>
</evidence>
<comment type="caution">
    <text evidence="1">The sequence shown here is derived from an EMBL/GenBank/DDBJ whole genome shotgun (WGS) entry which is preliminary data.</text>
</comment>
<protein>
    <submittedName>
        <fullName evidence="1">Uncharacterized protein</fullName>
    </submittedName>
</protein>
<accession>A0ACC2DRS8</accession>
<dbReference type="EMBL" id="CM055096">
    <property type="protein sequence ID" value="KAJ7556915.1"/>
    <property type="molecule type" value="Genomic_DNA"/>
</dbReference>
<organism evidence="1 2">
    <name type="scientific">Diphasiastrum complanatum</name>
    <name type="common">Issler's clubmoss</name>
    <name type="synonym">Lycopodium complanatum</name>
    <dbReference type="NCBI Taxonomy" id="34168"/>
    <lineage>
        <taxon>Eukaryota</taxon>
        <taxon>Viridiplantae</taxon>
        <taxon>Streptophyta</taxon>
        <taxon>Embryophyta</taxon>
        <taxon>Tracheophyta</taxon>
        <taxon>Lycopodiopsida</taxon>
        <taxon>Lycopodiales</taxon>
        <taxon>Lycopodiaceae</taxon>
        <taxon>Lycopodioideae</taxon>
        <taxon>Diphasiastrum</taxon>
    </lineage>
</organism>
<reference evidence="2" key="1">
    <citation type="journal article" date="2024" name="Proc. Natl. Acad. Sci. U.S.A.">
        <title>Extraordinary preservation of gene collinearity over three hundred million years revealed in homosporous lycophytes.</title>
        <authorList>
            <person name="Li C."/>
            <person name="Wickell D."/>
            <person name="Kuo L.Y."/>
            <person name="Chen X."/>
            <person name="Nie B."/>
            <person name="Liao X."/>
            <person name="Peng D."/>
            <person name="Ji J."/>
            <person name="Jenkins J."/>
            <person name="Williams M."/>
            <person name="Shu S."/>
            <person name="Plott C."/>
            <person name="Barry K."/>
            <person name="Rajasekar S."/>
            <person name="Grimwood J."/>
            <person name="Han X."/>
            <person name="Sun S."/>
            <person name="Hou Z."/>
            <person name="He W."/>
            <person name="Dai G."/>
            <person name="Sun C."/>
            <person name="Schmutz J."/>
            <person name="Leebens-Mack J.H."/>
            <person name="Li F.W."/>
            <person name="Wang L."/>
        </authorList>
    </citation>
    <scope>NUCLEOTIDE SEQUENCE [LARGE SCALE GENOMIC DNA]</scope>
    <source>
        <strain evidence="2">cv. PW_Plant_1</strain>
    </source>
</reference>
<dbReference type="Proteomes" id="UP001162992">
    <property type="component" value="Chromosome 5"/>
</dbReference>
<proteinExistence type="predicted"/>
<evidence type="ECO:0000313" key="2">
    <source>
        <dbReference type="Proteomes" id="UP001162992"/>
    </source>
</evidence>
<keyword evidence="2" id="KW-1185">Reference proteome</keyword>
<gene>
    <name evidence="1" type="ORF">O6H91_05G104300</name>
</gene>